<dbReference type="PATRIC" id="fig|45067.4.peg.2694"/>
<protein>
    <submittedName>
        <fullName evidence="2">Uncharacterized protein</fullName>
    </submittedName>
</protein>
<evidence type="ECO:0000313" key="3">
    <source>
        <dbReference type="Proteomes" id="UP000054869"/>
    </source>
</evidence>
<evidence type="ECO:0000256" key="1">
    <source>
        <dbReference type="SAM" id="MobiDB-lite"/>
    </source>
</evidence>
<dbReference type="RefSeq" id="WP_028372784.1">
    <property type="nucleotide sequence ID" value="NZ_CAAAJD010000018.1"/>
</dbReference>
<dbReference type="OrthoDB" id="5657151at2"/>
<gene>
    <name evidence="2" type="ORF">Llan_2563</name>
</gene>
<accession>A0A0W0V782</accession>
<evidence type="ECO:0000313" key="2">
    <source>
        <dbReference type="EMBL" id="KTD15975.1"/>
    </source>
</evidence>
<name>A0A0W0V782_9GAMM</name>
<feature type="compositionally biased region" description="Basic and acidic residues" evidence="1">
    <location>
        <begin position="17"/>
        <end position="28"/>
    </location>
</feature>
<dbReference type="AlphaFoldDB" id="A0A0W0V782"/>
<organism evidence="2 3">
    <name type="scientific">Legionella lansingensis</name>
    <dbReference type="NCBI Taxonomy" id="45067"/>
    <lineage>
        <taxon>Bacteria</taxon>
        <taxon>Pseudomonadati</taxon>
        <taxon>Pseudomonadota</taxon>
        <taxon>Gammaproteobacteria</taxon>
        <taxon>Legionellales</taxon>
        <taxon>Legionellaceae</taxon>
        <taxon>Legionella</taxon>
    </lineage>
</organism>
<feature type="region of interest" description="Disordered" evidence="1">
    <location>
        <begin position="1"/>
        <end position="28"/>
    </location>
</feature>
<dbReference type="Proteomes" id="UP000054869">
    <property type="component" value="Unassembled WGS sequence"/>
</dbReference>
<comment type="caution">
    <text evidence="2">The sequence shown here is derived from an EMBL/GenBank/DDBJ whole genome shotgun (WGS) entry which is preliminary data.</text>
</comment>
<sequence length="167" mass="18804">MSWSKSSGGFKLPTQMIKEKEEKAKKESQSLSDLRFMQQQVNEDFRTCIDVVKKLHGAISGELWVYHSTSSSRIYEAELDSTSDYGIHDLREPSENGGIAIVVDTSNKELCNKLEKAGFKLYKKDWAAGEAGRAVYLISPWTKDVSMKKIEALPELLLGSAKSMEHR</sequence>
<keyword evidence="3" id="KW-1185">Reference proteome</keyword>
<dbReference type="EMBL" id="LNYI01000064">
    <property type="protein sequence ID" value="KTD15975.1"/>
    <property type="molecule type" value="Genomic_DNA"/>
</dbReference>
<proteinExistence type="predicted"/>
<reference evidence="2 3" key="1">
    <citation type="submission" date="2015-11" db="EMBL/GenBank/DDBJ databases">
        <title>Genomic analysis of 38 Legionella species identifies large and diverse effector repertoires.</title>
        <authorList>
            <person name="Burstein D."/>
            <person name="Amaro F."/>
            <person name="Zusman T."/>
            <person name="Lifshitz Z."/>
            <person name="Cohen O."/>
            <person name="Gilbert J.A."/>
            <person name="Pupko T."/>
            <person name="Shuman H.A."/>
            <person name="Segal G."/>
        </authorList>
    </citation>
    <scope>NUCLEOTIDE SEQUENCE [LARGE SCALE GENOMIC DNA]</scope>
    <source>
        <strain evidence="2 3">ATCC 49751</strain>
    </source>
</reference>